<evidence type="ECO:0000313" key="12">
    <source>
        <dbReference type="EMBL" id="BBB03271.1"/>
    </source>
</evidence>
<dbReference type="EMBL" id="MT816507">
    <property type="protein sequence ID" value="QQL13768.1"/>
    <property type="molecule type" value="Genomic_RNA"/>
</dbReference>
<dbReference type="EMBL" id="LC128418">
    <property type="protein sequence ID" value="BBD74057.1"/>
    <property type="molecule type" value="Genomic_RNA"/>
</dbReference>
<evidence type="ECO:0000256" key="7">
    <source>
        <dbReference type="SAM" id="MobiDB-lite"/>
    </source>
</evidence>
<dbReference type="Pfam" id="PF00729">
    <property type="entry name" value="Viral_coat"/>
    <property type="match status" value="1"/>
</dbReference>
<evidence type="ECO:0000313" key="17">
    <source>
        <dbReference type="EMBL" id="QQL13768.1"/>
    </source>
</evidence>
<evidence type="ECO:0000313" key="10">
    <source>
        <dbReference type="EMBL" id="APP90902.1"/>
    </source>
</evidence>
<protein>
    <recommendedName>
        <fullName evidence="3">Capsid protein</fullName>
    </recommendedName>
</protein>
<evidence type="ECO:0000313" key="15">
    <source>
        <dbReference type="EMBL" id="BBD74056.1"/>
    </source>
</evidence>
<feature type="region of interest" description="Disordered" evidence="7">
    <location>
        <begin position="1"/>
        <end position="52"/>
    </location>
</feature>
<evidence type="ECO:0000256" key="2">
    <source>
        <dbReference type="ARBA" id="ARBA00007446"/>
    </source>
</evidence>
<evidence type="ECO:0000256" key="4">
    <source>
        <dbReference type="ARBA" id="ARBA00022561"/>
    </source>
</evidence>
<dbReference type="Gene3D" id="2.60.120.20">
    <property type="match status" value="1"/>
</dbReference>
<evidence type="ECO:0000256" key="1">
    <source>
        <dbReference type="ARBA" id="ARBA00004328"/>
    </source>
</evidence>
<evidence type="ECO:0000256" key="5">
    <source>
        <dbReference type="ARBA" id="ARBA00022844"/>
    </source>
</evidence>
<dbReference type="EMBL" id="LC128412">
    <property type="protein sequence ID" value="BBD74051.1"/>
    <property type="molecule type" value="Genomic_RNA"/>
</dbReference>
<dbReference type="EMBL" id="LC332542">
    <property type="protein sequence ID" value="BBB03271.1"/>
    <property type="molecule type" value="Genomic_RNA"/>
</dbReference>
<dbReference type="GO" id="GO:0039617">
    <property type="term" value="C:T=3 icosahedral viral capsid"/>
    <property type="evidence" value="ECO:0007669"/>
    <property type="project" value="UniProtKB-KW"/>
</dbReference>
<evidence type="ECO:0000256" key="6">
    <source>
        <dbReference type="ARBA" id="ARBA00023060"/>
    </source>
</evidence>
<dbReference type="SUPFAM" id="SSF88633">
    <property type="entry name" value="Positive stranded ssRNA viruses"/>
    <property type="match status" value="1"/>
</dbReference>
<reference evidence="11" key="4">
    <citation type="submission" date="2017-10" db="EMBL/GenBank/DDBJ databases">
        <title>Characterization of plant viral strains preserved in NARO Genebank (MAFF).</title>
        <authorList>
            <person name="Uehara-Ichiki T."/>
            <person name="Hanada K."/>
        </authorList>
    </citation>
    <scope>NUCLEOTIDE SEQUENCE</scope>
    <source>
        <strain evidence="11">MAFF 307034</strain>
        <strain evidence="12">MAFF 307035</strain>
    </source>
</reference>
<dbReference type="EMBL" id="MT997092">
    <property type="protein sequence ID" value="QWX20047.1"/>
    <property type="molecule type" value="Genomic_RNA"/>
</dbReference>
<evidence type="ECO:0000256" key="3">
    <source>
        <dbReference type="ARBA" id="ARBA00018091"/>
    </source>
</evidence>
<dbReference type="EMBL" id="KX096577">
    <property type="protein sequence ID" value="APP90902.1"/>
    <property type="molecule type" value="Genomic_RNA"/>
</dbReference>
<dbReference type="InterPro" id="IPR029053">
    <property type="entry name" value="Viral_coat"/>
</dbReference>
<reference evidence="13" key="2">
    <citation type="submission" date="2016-02" db="EMBL/GenBank/DDBJ databases">
        <title>Reconsideration of Southern bean mosaic virus as Soybean yellow common mosaic virus in Japan on the base of sequence information of the viral coat protein gene.</title>
        <authorList>
            <person name="Sasaya T."/>
            <person name="Sakai J."/>
            <person name="Onuki M."/>
        </authorList>
    </citation>
    <scope>NUCLEOTIDE SEQUENCE</scope>
    <source>
        <strain evidence="13">K13</strain>
        <strain evidence="16">Kashi</strain>
        <strain evidence="14">SBMV-Izu</strain>
        <strain evidence="15">SBMV-Ko</strain>
    </source>
</reference>
<dbReference type="InterPro" id="IPR000937">
    <property type="entry name" value="Capsid_prot_S-dom_vir"/>
</dbReference>
<proteinExistence type="inferred from homology"/>
<reference evidence="9" key="1">
    <citation type="submission" date="2015-10" db="EMBL/GenBank/DDBJ databases">
        <authorList>
            <person name="Gilbert D.G."/>
        </authorList>
    </citation>
    <scope>NUCLEOTIDE SEQUENCE</scope>
    <source>
        <strain evidence="9">Uiseong</strain>
    </source>
</reference>
<dbReference type="PRINTS" id="PR00233">
    <property type="entry name" value="ICOSAHEDRAL"/>
</dbReference>
<evidence type="ECO:0000313" key="14">
    <source>
        <dbReference type="EMBL" id="BBD74055.1"/>
    </source>
</evidence>
<name>A0A0S3G694_9VIRU</name>
<keyword evidence="5" id="KW-0946">Virion</keyword>
<dbReference type="EMBL" id="LC128416">
    <property type="protein sequence ID" value="BBD74055.1"/>
    <property type="molecule type" value="Genomic_RNA"/>
</dbReference>
<keyword evidence="4 9" id="KW-0167">Capsid protein</keyword>
<accession>A0A0S3G694</accession>
<comment type="subcellular location">
    <subcellularLocation>
        <location evidence="1">Virion</location>
    </subcellularLocation>
</comment>
<evidence type="ECO:0000313" key="13">
    <source>
        <dbReference type="EMBL" id="BBD74051.1"/>
    </source>
</evidence>
<dbReference type="EMBL" id="KT931621">
    <property type="protein sequence ID" value="ALR34994.1"/>
    <property type="molecule type" value="Genomic_RNA"/>
</dbReference>
<evidence type="ECO:0000313" key="9">
    <source>
        <dbReference type="EMBL" id="ALR34994.1"/>
    </source>
</evidence>
<reference evidence="10" key="3">
    <citation type="submission" date="2016-04" db="EMBL/GenBank/DDBJ databases">
        <authorList>
            <person name="Evans L.H."/>
            <person name="Alamgir A."/>
            <person name="Owens N."/>
            <person name="Weber N.D."/>
            <person name="Virtaneva K."/>
            <person name="Barbian K."/>
            <person name="Babar A."/>
            <person name="Rosenke K."/>
        </authorList>
    </citation>
    <scope>NUCLEOTIDE SEQUENCE</scope>
    <source>
        <strain evidence="10">China</strain>
    </source>
</reference>
<feature type="compositionally biased region" description="Basic residues" evidence="7">
    <location>
        <begin position="26"/>
        <end position="37"/>
    </location>
</feature>
<organism evidence="9">
    <name type="scientific">Soybean yellow common mosaic virus</name>
    <dbReference type="NCBI Taxonomy" id="1080798"/>
    <lineage>
        <taxon>Viruses</taxon>
        <taxon>Riboviria</taxon>
        <taxon>Orthornavirae</taxon>
        <taxon>Pisuviricota</taxon>
        <taxon>Pisoniviricetes</taxon>
        <taxon>Sobelivirales</taxon>
        <taxon>Solemoviridae</taxon>
        <taxon>Sobemovirus</taxon>
        <taxon>Sobemovirus SYCMV</taxon>
    </lineage>
</organism>
<dbReference type="GO" id="GO:0005198">
    <property type="term" value="F:structural molecule activity"/>
    <property type="evidence" value="ECO:0007669"/>
    <property type="project" value="InterPro"/>
</dbReference>
<sequence length="267" mass="28790">MAKRLTKQQLAKAIANTLEPPSGAQPRKRRNRSRRRSAAMQPRPTQAGVSMAPIAQGTMVRLREPSMRTTGGITTLTHSELSTELSVTSTIVVASELVMPYSVGTWLRGVASNWSKYAWLSVRYTYLPACPSDTAGTIHMGFQYDMADTVPVSVNQLSNLRGYVSGQVWSGSSGLCFINGTKCLDTSSAISTTLDVSKLGKKWYPYKTSTDYTTAVGVDANIATPLVPARLVIAMLDGTSTTAVNAGRLYVTYTIQLVEPIASALNN</sequence>
<evidence type="ECO:0000313" key="18">
    <source>
        <dbReference type="EMBL" id="QWX20047.1"/>
    </source>
</evidence>
<reference evidence="17" key="5">
    <citation type="journal article" date="2020" name="Plant">
        <title>Occurrence of Soybean Yellow Common Mosaic Virus in Soybean in China Showing Yellow Common Mosaic Disease.</title>
        <authorList>
            <person name="Wei Z."/>
            <person name="Jiang C."/>
            <person name="Mao C."/>
            <person name="Zhang H."/>
            <person name="Miao R."/>
            <person name="Chen J."/>
            <person name="Sun Z."/>
        </authorList>
    </citation>
    <scope>NUCLEOTIDE SEQUENCE</scope>
    <source>
        <strain evidence="18">CHN-JZ-02</strain>
        <strain evidence="17">Hubei_JZ_DN26019</strain>
    </source>
</reference>
<evidence type="ECO:0000259" key="8">
    <source>
        <dbReference type="Pfam" id="PF00729"/>
    </source>
</evidence>
<dbReference type="EMBL" id="LC332541">
    <property type="protein sequence ID" value="BBB03267.1"/>
    <property type="molecule type" value="Genomic_RNA"/>
</dbReference>
<dbReference type="PROSITE" id="PS00555">
    <property type="entry name" value="ICOSAH_VIR_COAT_S"/>
    <property type="match status" value="1"/>
</dbReference>
<keyword evidence="6" id="KW-1142">T=3 icosahedral capsid protein</keyword>
<evidence type="ECO:0000313" key="11">
    <source>
        <dbReference type="EMBL" id="BBB03267.1"/>
    </source>
</evidence>
<evidence type="ECO:0000313" key="16">
    <source>
        <dbReference type="EMBL" id="BBD74057.1"/>
    </source>
</evidence>
<dbReference type="EMBL" id="LC128417">
    <property type="protein sequence ID" value="BBD74056.1"/>
    <property type="molecule type" value="Genomic_RNA"/>
</dbReference>
<comment type="similarity">
    <text evidence="2">Belongs to the icosahedral plant coat protein family.</text>
</comment>
<feature type="domain" description="Icosahedral viral capsid protein S" evidence="8">
    <location>
        <begin position="48"/>
        <end position="262"/>
    </location>
</feature>